<evidence type="ECO:0000313" key="2">
    <source>
        <dbReference type="EMBL" id="BCQ36932.1"/>
    </source>
</evidence>
<keyword evidence="3" id="KW-1185">Reference proteome</keyword>
<sequence length="216" mass="23657">MGKSYDEQLDGQYVGNMGSVYKEGKDQADALMWQYASADAKAERDTNINRIAENWGVSKETAATLYDGMAVAHTTAAIGGAIYGMRGPGTVTVYRVEGTPNTRLLIGDNGQVTITGKTTLYLNFGDKARALEFFEKRAIQNMDNATIKTFEVPNSVLDDLRKTAVKESVARLPENKGKPVIADPTKAKDQYGIRPEKLKELQDKITQGTGKDANKR</sequence>
<feature type="compositionally biased region" description="Basic and acidic residues" evidence="1">
    <location>
        <begin position="185"/>
        <end position="203"/>
    </location>
</feature>
<gene>
    <name evidence="2" type="ORF">ERHA53_42750</name>
</gene>
<accession>A0ABM7N611</accession>
<evidence type="ECO:0000256" key="1">
    <source>
        <dbReference type="SAM" id="MobiDB-lite"/>
    </source>
</evidence>
<protein>
    <submittedName>
        <fullName evidence="2">Uncharacterized protein</fullName>
    </submittedName>
</protein>
<proteinExistence type="predicted"/>
<organism evidence="2 3">
    <name type="scientific">Erwinia rhapontici</name>
    <name type="common">Pectobacterium rhapontici</name>
    <dbReference type="NCBI Taxonomy" id="55212"/>
    <lineage>
        <taxon>Bacteria</taxon>
        <taxon>Pseudomonadati</taxon>
        <taxon>Pseudomonadota</taxon>
        <taxon>Gammaproteobacteria</taxon>
        <taxon>Enterobacterales</taxon>
        <taxon>Erwiniaceae</taxon>
        <taxon>Erwinia</taxon>
    </lineage>
</organism>
<evidence type="ECO:0000313" key="3">
    <source>
        <dbReference type="Proteomes" id="UP000677515"/>
    </source>
</evidence>
<dbReference type="EMBL" id="AP024329">
    <property type="protein sequence ID" value="BCQ36932.1"/>
    <property type="molecule type" value="Genomic_DNA"/>
</dbReference>
<reference evidence="2 3" key="1">
    <citation type="submission" date="2021-01" db="EMBL/GenBank/DDBJ databases">
        <title>Complete genome sequence of Erwinia rhapontici MAFF 311153.</title>
        <authorList>
            <person name="Morohoshi T."/>
            <person name="Someya N."/>
        </authorList>
    </citation>
    <scope>NUCLEOTIDE SEQUENCE [LARGE SCALE GENOMIC DNA]</scope>
    <source>
        <strain evidence="2 3">MAFF 311153</strain>
    </source>
</reference>
<name>A0ABM7N611_ERWRD</name>
<feature type="region of interest" description="Disordered" evidence="1">
    <location>
        <begin position="173"/>
        <end position="216"/>
    </location>
</feature>
<dbReference type="Proteomes" id="UP000677515">
    <property type="component" value="Chromosome"/>
</dbReference>